<feature type="chain" id="PRO_5046868598" evidence="1">
    <location>
        <begin position="22"/>
        <end position="444"/>
    </location>
</feature>
<dbReference type="RefSeq" id="WP_354297880.1">
    <property type="nucleotide sequence ID" value="NZ_JBEPLU010000002.1"/>
</dbReference>
<sequence>MTRRLYLFASAIAAASITWSAAPGALAKEPAAALAKAASPEALGFDSARLARVDQAMAQAVADGRVAGVQTLLARHGKVVSFSSHGAANLEAGTPLKDDAIFRIYSMSKPITGVAMMILFEEGRWRLDDPVTQYLPELKDLKVWKGVDASGQPIREAARRPPTMRELMSHTAGFGYGLSDKHPVDVIFREQRVLGSPNLKEMTQKVAGIPLMYQPGEQWNYSVAVDLQGAIIERLSGQTLGQFLESRVFKPLKMTDTAFYVPAEKVGRLASVYVGDPKTGKIIEAKQAFGMPAQDFTQQGRMESGGGGLVSTTRDYARFAQMIANGGELDGVRILSPAAVELMGTNVIPEAALVSSNGSVGTRFNKAVGFGLDFMVVNDPRQAGSLEGKGTMSWGGAAGTWFWVDPTNDIVFVGMIQRYGGTGGPDLGGLTRTLVYQALVKPEK</sequence>
<accession>A0ABV2EKT8</accession>
<evidence type="ECO:0000313" key="3">
    <source>
        <dbReference type="EMBL" id="MET3527678.1"/>
    </source>
</evidence>
<organism evidence="3 4">
    <name type="scientific">Phenylobacterium koreense</name>
    <dbReference type="NCBI Taxonomy" id="266125"/>
    <lineage>
        <taxon>Bacteria</taxon>
        <taxon>Pseudomonadati</taxon>
        <taxon>Pseudomonadota</taxon>
        <taxon>Alphaproteobacteria</taxon>
        <taxon>Caulobacterales</taxon>
        <taxon>Caulobacteraceae</taxon>
        <taxon>Phenylobacterium</taxon>
    </lineage>
</organism>
<dbReference type="Pfam" id="PF00144">
    <property type="entry name" value="Beta-lactamase"/>
    <property type="match status" value="1"/>
</dbReference>
<feature type="domain" description="Beta-lactamase-related" evidence="2">
    <location>
        <begin position="53"/>
        <end position="421"/>
    </location>
</feature>
<name>A0ABV2EKT8_9CAUL</name>
<keyword evidence="4" id="KW-1185">Reference proteome</keyword>
<dbReference type="InterPro" id="IPR050789">
    <property type="entry name" value="Diverse_Enzym_Activities"/>
</dbReference>
<gene>
    <name evidence="3" type="ORF">ABID41_002796</name>
</gene>
<protein>
    <submittedName>
        <fullName evidence="3">CubicO group peptidase (Beta-lactamase class C family)</fullName>
    </submittedName>
</protein>
<dbReference type="Proteomes" id="UP001549110">
    <property type="component" value="Unassembled WGS sequence"/>
</dbReference>
<feature type="signal peptide" evidence="1">
    <location>
        <begin position="1"/>
        <end position="21"/>
    </location>
</feature>
<dbReference type="InterPro" id="IPR001466">
    <property type="entry name" value="Beta-lactam-related"/>
</dbReference>
<dbReference type="SUPFAM" id="SSF56601">
    <property type="entry name" value="beta-lactamase/transpeptidase-like"/>
    <property type="match status" value="1"/>
</dbReference>
<evidence type="ECO:0000313" key="4">
    <source>
        <dbReference type="Proteomes" id="UP001549110"/>
    </source>
</evidence>
<dbReference type="Gene3D" id="3.40.710.10">
    <property type="entry name" value="DD-peptidase/beta-lactamase superfamily"/>
    <property type="match status" value="1"/>
</dbReference>
<proteinExistence type="predicted"/>
<dbReference type="PANTHER" id="PTHR43283">
    <property type="entry name" value="BETA-LACTAMASE-RELATED"/>
    <property type="match status" value="1"/>
</dbReference>
<dbReference type="InterPro" id="IPR012338">
    <property type="entry name" value="Beta-lactam/transpept-like"/>
</dbReference>
<evidence type="ECO:0000256" key="1">
    <source>
        <dbReference type="SAM" id="SignalP"/>
    </source>
</evidence>
<evidence type="ECO:0000259" key="2">
    <source>
        <dbReference type="Pfam" id="PF00144"/>
    </source>
</evidence>
<comment type="caution">
    <text evidence="3">The sequence shown here is derived from an EMBL/GenBank/DDBJ whole genome shotgun (WGS) entry which is preliminary data.</text>
</comment>
<reference evidence="3 4" key="1">
    <citation type="submission" date="2024-06" db="EMBL/GenBank/DDBJ databases">
        <title>Genomic Encyclopedia of Type Strains, Phase IV (KMG-IV): sequencing the most valuable type-strain genomes for metagenomic binning, comparative biology and taxonomic classification.</title>
        <authorList>
            <person name="Goeker M."/>
        </authorList>
    </citation>
    <scope>NUCLEOTIDE SEQUENCE [LARGE SCALE GENOMIC DNA]</scope>
    <source>
        <strain evidence="3 4">DSM 17809</strain>
    </source>
</reference>
<dbReference type="EMBL" id="JBEPLU010000002">
    <property type="protein sequence ID" value="MET3527678.1"/>
    <property type="molecule type" value="Genomic_DNA"/>
</dbReference>
<keyword evidence="1" id="KW-0732">Signal</keyword>
<dbReference type="PANTHER" id="PTHR43283:SF3">
    <property type="entry name" value="BETA-LACTAMASE FAMILY PROTEIN (AFU_ORTHOLOGUE AFUA_5G07500)"/>
    <property type="match status" value="1"/>
</dbReference>